<evidence type="ECO:0000256" key="2">
    <source>
        <dbReference type="ARBA" id="ARBA00022980"/>
    </source>
</evidence>
<evidence type="ECO:0000256" key="1">
    <source>
        <dbReference type="ARBA" id="ARBA00006194"/>
    </source>
</evidence>
<dbReference type="Gene3D" id="3.30.420.80">
    <property type="entry name" value="Ribosomal protein S11"/>
    <property type="match status" value="1"/>
</dbReference>
<dbReference type="Gene3D" id="3.50.50.60">
    <property type="entry name" value="FAD/NAD(P)-binding domain"/>
    <property type="match status" value="1"/>
</dbReference>
<dbReference type="Gene3D" id="3.30.410.40">
    <property type="match status" value="1"/>
</dbReference>
<dbReference type="SUPFAM" id="SSF51905">
    <property type="entry name" value="FAD/NAD(P)-binding domain"/>
    <property type="match status" value="1"/>
</dbReference>
<dbReference type="Pfam" id="PF00411">
    <property type="entry name" value="Ribosomal_S11"/>
    <property type="match status" value="1"/>
</dbReference>
<dbReference type="GO" id="GO:0003735">
    <property type="term" value="F:structural constituent of ribosome"/>
    <property type="evidence" value="ECO:0007669"/>
    <property type="project" value="InterPro"/>
</dbReference>
<dbReference type="InterPro" id="IPR001971">
    <property type="entry name" value="Ribosomal_uS11"/>
</dbReference>
<evidence type="ECO:0000256" key="3">
    <source>
        <dbReference type="ARBA" id="ARBA00023274"/>
    </source>
</evidence>
<dbReference type="HAMAP" id="MF_01310">
    <property type="entry name" value="Ribosomal_uS11"/>
    <property type="match status" value="1"/>
</dbReference>
<organism evidence="6 7">
    <name type="scientific">Protea cynaroides</name>
    <dbReference type="NCBI Taxonomy" id="273540"/>
    <lineage>
        <taxon>Eukaryota</taxon>
        <taxon>Viridiplantae</taxon>
        <taxon>Streptophyta</taxon>
        <taxon>Embryophyta</taxon>
        <taxon>Tracheophyta</taxon>
        <taxon>Spermatophyta</taxon>
        <taxon>Magnoliopsida</taxon>
        <taxon>Proteales</taxon>
        <taxon>Proteaceae</taxon>
        <taxon>Protea</taxon>
    </lineage>
</organism>
<feature type="domain" description="Glucose-methanol-choline oxidoreductase C-terminal" evidence="5">
    <location>
        <begin position="20"/>
        <end position="84"/>
    </location>
</feature>
<dbReference type="OrthoDB" id="1845231at2759"/>
<evidence type="ECO:0000313" key="7">
    <source>
        <dbReference type="Proteomes" id="UP001141806"/>
    </source>
</evidence>
<dbReference type="PANTHER" id="PTHR45968:SF2">
    <property type="entry name" value="(R)-MANDELONITRILE LYASE-LIKE"/>
    <property type="match status" value="1"/>
</dbReference>
<evidence type="ECO:0000259" key="5">
    <source>
        <dbReference type="Pfam" id="PF05199"/>
    </source>
</evidence>
<comment type="similarity">
    <text evidence="1">Belongs to the universal ribosomal protein uS11 family.</text>
</comment>
<accession>A0A9Q0GLZ9</accession>
<evidence type="ECO:0000256" key="4">
    <source>
        <dbReference type="SAM" id="MobiDB-lite"/>
    </source>
</evidence>
<dbReference type="InterPro" id="IPR007867">
    <property type="entry name" value="GMC_OxRtase_C"/>
</dbReference>
<feature type="region of interest" description="Disordered" evidence="4">
    <location>
        <begin position="253"/>
        <end position="272"/>
    </location>
</feature>
<dbReference type="PANTHER" id="PTHR45968">
    <property type="entry name" value="OSJNBA0019K04.7 PROTEIN"/>
    <property type="match status" value="1"/>
</dbReference>
<dbReference type="InterPro" id="IPR036967">
    <property type="entry name" value="Ribosomal_uS11_sf"/>
</dbReference>
<comment type="caution">
    <text evidence="6">The sequence shown here is derived from an EMBL/GenBank/DDBJ whole genome shotgun (WGS) entry which is preliminary data.</text>
</comment>
<dbReference type="InterPro" id="IPR051871">
    <property type="entry name" value="GMC_Oxidoreductase-Related"/>
</dbReference>
<dbReference type="GO" id="GO:0016614">
    <property type="term" value="F:oxidoreductase activity, acting on CH-OH group of donors"/>
    <property type="evidence" value="ECO:0007669"/>
    <property type="project" value="InterPro"/>
</dbReference>
<protein>
    <recommendedName>
        <fullName evidence="5">Glucose-methanol-choline oxidoreductase C-terminal domain-containing protein</fullName>
    </recommendedName>
</protein>
<dbReference type="Proteomes" id="UP001141806">
    <property type="component" value="Unassembled WGS sequence"/>
</dbReference>
<dbReference type="SUPFAM" id="SSF53137">
    <property type="entry name" value="Translational machinery components"/>
    <property type="match status" value="1"/>
</dbReference>
<keyword evidence="3" id="KW-0687">Ribonucleoprotein</keyword>
<dbReference type="EMBL" id="JAMYWD010000377">
    <property type="protein sequence ID" value="KAJ4949769.1"/>
    <property type="molecule type" value="Genomic_DNA"/>
</dbReference>
<keyword evidence="7" id="KW-1185">Reference proteome</keyword>
<proteinExistence type="inferred from homology"/>
<dbReference type="InterPro" id="IPR036188">
    <property type="entry name" value="FAD/NAD-bd_sf"/>
</dbReference>
<sequence>MVWGRDFRYVGPALPVDQSNDRLMGEFCHRTVSTIWHYHGGCLVGKVVDRNFRVIGINALRVVDGSIFTVSLGTNPQAILLMFGRLAPLSRPIPDKVVGLGNHHRHELPKEGGLIPYMPPSPHLAVPEFEGNAQTPISEPPDPVFLEILSFAGQSARGCSPFSLKGGVDPLLRSYSFANPGHPCLPECLERASAIEPNGSNSSLAATKHIGLALRKERSVLSWRLRLRASNLVLPFPSRHGPARREVALLHGRRHRSVRSEQQAENEKTTAERVEQQVIAGRSFKSMNFVQSISEEDEQLERKNKDFVHLPPKNNNTFVTVTDARGNKKTGASAGCLEEIKGGSRLSRYAAEATAEHVGRSARNLGMKSVVMKVKGSTFFRKKKAVILSWREGYTFAECKRSEGVGDQSKIMYIHDVTQLPHNGCRLPRKRRVQIVPRSSPFSLDNNSGKNLTRRDWMKPLRNRADGRLERNQRYDGDNLFSYRLGPVMPNKLACGDCSMEPLPQPAQETLSSVGQSSGKAESLAFEAKALAGTNPSSDSDSVATVDFRQCSGVDGYRSQAVYEADTKRGGGRDVL</sequence>
<dbReference type="Pfam" id="PF05199">
    <property type="entry name" value="GMC_oxred_C"/>
    <property type="match status" value="1"/>
</dbReference>
<reference evidence="6" key="1">
    <citation type="journal article" date="2023" name="Plant J.">
        <title>The genome of the king protea, Protea cynaroides.</title>
        <authorList>
            <person name="Chang J."/>
            <person name="Duong T.A."/>
            <person name="Schoeman C."/>
            <person name="Ma X."/>
            <person name="Roodt D."/>
            <person name="Barker N."/>
            <person name="Li Z."/>
            <person name="Van de Peer Y."/>
            <person name="Mizrachi E."/>
        </authorList>
    </citation>
    <scope>NUCLEOTIDE SEQUENCE</scope>
    <source>
        <tissue evidence="6">Young leaves</tissue>
    </source>
</reference>
<dbReference type="GO" id="GO:0006412">
    <property type="term" value="P:translation"/>
    <property type="evidence" value="ECO:0007669"/>
    <property type="project" value="InterPro"/>
</dbReference>
<gene>
    <name evidence="6" type="ORF">NE237_026743</name>
</gene>
<keyword evidence="2" id="KW-0689">Ribosomal protein</keyword>
<dbReference type="GO" id="GO:0005840">
    <property type="term" value="C:ribosome"/>
    <property type="evidence" value="ECO:0007669"/>
    <property type="project" value="UniProtKB-KW"/>
</dbReference>
<name>A0A9Q0GLZ9_9MAGN</name>
<evidence type="ECO:0000313" key="6">
    <source>
        <dbReference type="EMBL" id="KAJ4949769.1"/>
    </source>
</evidence>
<dbReference type="AlphaFoldDB" id="A0A9Q0GLZ9"/>
<dbReference type="GO" id="GO:1990904">
    <property type="term" value="C:ribonucleoprotein complex"/>
    <property type="evidence" value="ECO:0007669"/>
    <property type="project" value="UniProtKB-KW"/>
</dbReference>